<dbReference type="Proteomes" id="UP000663827">
    <property type="component" value="Unassembled WGS sequence"/>
</dbReference>
<comment type="caution">
    <text evidence="2">The sequence shown here is derived from an EMBL/GenBank/DDBJ whole genome shotgun (WGS) entry which is preliminary data.</text>
</comment>
<evidence type="ECO:0000313" key="3">
    <source>
        <dbReference type="Proteomes" id="UP000663827"/>
    </source>
</evidence>
<protein>
    <submittedName>
        <fullName evidence="2">Uncharacterized protein</fullName>
    </submittedName>
</protein>
<dbReference type="EMBL" id="CAJNJQ010001721">
    <property type="protein sequence ID" value="CAE7146992.1"/>
    <property type="molecule type" value="Genomic_DNA"/>
</dbReference>
<evidence type="ECO:0000256" key="1">
    <source>
        <dbReference type="SAM" id="MobiDB-lite"/>
    </source>
</evidence>
<feature type="non-terminal residue" evidence="2">
    <location>
        <position position="294"/>
    </location>
</feature>
<accession>A0A8H3DY16</accession>
<sequence>GDKPANASSSPKPKQTTPLAHSKNAKRNISDSNPKQQRKAGLLLDDDAPVRLAISAVEKKEEEERKPVVVKPVFGQEEEEETAGRRRRGNLVKLDFEAAERERIVERLHRARDSMLKSQDTLWRVKAKWDAVGKSTIQKIVPFARKKVEEELAMGGFGDGNMIMFVAAHTGGRTGRTDSLKGFASCGDPDGRRLGRFGRQFGVGCWHARTLPLATYTAPLHVYTLHLHTIQYTTSTDTSVVMVLGLLNHRIQSKNSAYDSYKPNVGEYLTRYIHPQLHSIVHYRHQPTRQAPGN</sequence>
<feature type="compositionally biased region" description="Polar residues" evidence="1">
    <location>
        <begin position="1"/>
        <end position="19"/>
    </location>
</feature>
<dbReference type="AlphaFoldDB" id="A0A8H3DY16"/>
<evidence type="ECO:0000313" key="2">
    <source>
        <dbReference type="EMBL" id="CAE7146992.1"/>
    </source>
</evidence>
<gene>
    <name evidence="2" type="ORF">RDB_LOCUS84448</name>
</gene>
<proteinExistence type="predicted"/>
<name>A0A8H3DY16_9AGAM</name>
<organism evidence="2 3">
    <name type="scientific">Rhizoctonia solani</name>
    <dbReference type="NCBI Taxonomy" id="456999"/>
    <lineage>
        <taxon>Eukaryota</taxon>
        <taxon>Fungi</taxon>
        <taxon>Dikarya</taxon>
        <taxon>Basidiomycota</taxon>
        <taxon>Agaricomycotina</taxon>
        <taxon>Agaricomycetes</taxon>
        <taxon>Cantharellales</taxon>
        <taxon>Ceratobasidiaceae</taxon>
        <taxon>Rhizoctonia</taxon>
    </lineage>
</organism>
<feature type="region of interest" description="Disordered" evidence="1">
    <location>
        <begin position="1"/>
        <end position="44"/>
    </location>
</feature>
<reference evidence="2" key="1">
    <citation type="submission" date="2021-01" db="EMBL/GenBank/DDBJ databases">
        <authorList>
            <person name="Kaushik A."/>
        </authorList>
    </citation>
    <scope>NUCLEOTIDE SEQUENCE</scope>
    <source>
        <strain evidence="2">AG5</strain>
    </source>
</reference>